<accession>A0A6M4ITA9</accession>
<evidence type="ECO:0000313" key="1">
    <source>
        <dbReference type="EMBL" id="QJR36716.1"/>
    </source>
</evidence>
<dbReference type="InterPro" id="IPR026350">
    <property type="entry name" value="GxxExxY"/>
</dbReference>
<proteinExistence type="predicted"/>
<dbReference type="AlphaFoldDB" id="A0A6M4ITA9"/>
<dbReference type="EMBL" id="CP053085">
    <property type="protein sequence ID" value="QJR36716.1"/>
    <property type="molecule type" value="Genomic_DNA"/>
</dbReference>
<dbReference type="RefSeq" id="WP_171226150.1">
    <property type="nucleotide sequence ID" value="NZ_CP053085.1"/>
</dbReference>
<dbReference type="Pfam" id="PF13366">
    <property type="entry name" value="PDDEXK_3"/>
    <property type="match status" value="1"/>
</dbReference>
<protein>
    <submittedName>
        <fullName evidence="1">GxxExxY protein</fullName>
    </submittedName>
</protein>
<sequence length="132" mass="14833">MSELLHGEITHDIIGAFYDTYNALGWGYPESIYANAMPIALSKRGMSFEREVSLRVVLEGVVLGEFRADLVIAGKVIVELKACERIIAAHEAQLISYLKASNCHIGLLLNFGPKAELRRIIWTDDFRVLKDR</sequence>
<evidence type="ECO:0000313" key="2">
    <source>
        <dbReference type="Proteomes" id="UP000500938"/>
    </source>
</evidence>
<reference evidence="1 2" key="1">
    <citation type="submission" date="2020-05" db="EMBL/GenBank/DDBJ databases">
        <title>Complete genome sequence of Gemmatimonas greenlandica TET16.</title>
        <authorList>
            <person name="Zeng Y."/>
        </authorList>
    </citation>
    <scope>NUCLEOTIDE SEQUENCE [LARGE SCALE GENOMIC DNA]</scope>
    <source>
        <strain evidence="1 2">TET16</strain>
    </source>
</reference>
<organism evidence="1 2">
    <name type="scientific">Gemmatimonas groenlandica</name>
    <dbReference type="NCBI Taxonomy" id="2732249"/>
    <lineage>
        <taxon>Bacteria</taxon>
        <taxon>Pseudomonadati</taxon>
        <taxon>Gemmatimonadota</taxon>
        <taxon>Gemmatimonadia</taxon>
        <taxon>Gemmatimonadales</taxon>
        <taxon>Gemmatimonadaceae</taxon>
        <taxon>Gemmatimonas</taxon>
    </lineage>
</organism>
<keyword evidence="2" id="KW-1185">Reference proteome</keyword>
<dbReference type="KEGG" id="ggr:HKW67_14945"/>
<dbReference type="Proteomes" id="UP000500938">
    <property type="component" value="Chromosome"/>
</dbReference>
<gene>
    <name evidence="1" type="ORF">HKW67_14945</name>
</gene>
<name>A0A6M4ITA9_9BACT</name>
<dbReference type="NCBIfam" id="TIGR04256">
    <property type="entry name" value="GxxExxY"/>
    <property type="match status" value="1"/>
</dbReference>